<evidence type="ECO:0000256" key="7">
    <source>
        <dbReference type="ARBA" id="ARBA00022989"/>
    </source>
</evidence>
<dbReference type="Proteomes" id="UP001187471">
    <property type="component" value="Unassembled WGS sequence"/>
</dbReference>
<comment type="subcellular location">
    <subcellularLocation>
        <location evidence="1">Cell membrane</location>
        <topology evidence="1">Single-pass type I membrane protein</topology>
    </subcellularLocation>
</comment>
<evidence type="ECO:0000256" key="5">
    <source>
        <dbReference type="ARBA" id="ARBA00022692"/>
    </source>
</evidence>
<evidence type="ECO:0000256" key="2">
    <source>
        <dbReference type="ARBA" id="ARBA00009592"/>
    </source>
</evidence>
<evidence type="ECO:0000256" key="6">
    <source>
        <dbReference type="ARBA" id="ARBA00022737"/>
    </source>
</evidence>
<evidence type="ECO:0000256" key="9">
    <source>
        <dbReference type="ARBA" id="ARBA00023170"/>
    </source>
</evidence>
<keyword evidence="5" id="KW-0812">Transmembrane</keyword>
<dbReference type="PANTHER" id="PTHR27004:SF428">
    <property type="entry name" value="OS01G0160600 PROTEIN"/>
    <property type="match status" value="1"/>
</dbReference>
<keyword evidence="3" id="KW-1003">Cell membrane</keyword>
<dbReference type="PANTHER" id="PTHR27004">
    <property type="entry name" value="RECEPTOR-LIKE PROTEIN 12 ISOFORM X1"/>
    <property type="match status" value="1"/>
</dbReference>
<reference evidence="11" key="1">
    <citation type="submission" date="2022-12" db="EMBL/GenBank/DDBJ databases">
        <title>Draft genome assemblies for two species of Escallonia (Escalloniales).</title>
        <authorList>
            <person name="Chanderbali A."/>
            <person name="Dervinis C."/>
            <person name="Anghel I."/>
            <person name="Soltis D."/>
            <person name="Soltis P."/>
            <person name="Zapata F."/>
        </authorList>
    </citation>
    <scope>NUCLEOTIDE SEQUENCE</scope>
    <source>
        <strain evidence="11">UCBG92.1500</strain>
        <tissue evidence="11">Leaf</tissue>
    </source>
</reference>
<evidence type="ECO:0000256" key="8">
    <source>
        <dbReference type="ARBA" id="ARBA00023136"/>
    </source>
</evidence>
<gene>
    <name evidence="11" type="ORF">RJ640_029204</name>
</gene>
<proteinExistence type="inferred from homology"/>
<sequence>MRRTQTSLEQIGACGCGVKGTIPSEVGNLSSLAFLNLLANDLIGSIPVTIKGIQKLEVLILSNNKIQGSILIQLDYKLGYPAPLTKSPVLKSSSKAICPTKPVY</sequence>
<protein>
    <submittedName>
        <fullName evidence="11">Uncharacterized protein</fullName>
    </submittedName>
</protein>
<evidence type="ECO:0000313" key="12">
    <source>
        <dbReference type="Proteomes" id="UP001187471"/>
    </source>
</evidence>
<keyword evidence="6" id="KW-0677">Repeat</keyword>
<comment type="caution">
    <text evidence="11">The sequence shown here is derived from an EMBL/GenBank/DDBJ whole genome shotgun (WGS) entry which is preliminary data.</text>
</comment>
<evidence type="ECO:0000256" key="3">
    <source>
        <dbReference type="ARBA" id="ARBA00022475"/>
    </source>
</evidence>
<evidence type="ECO:0000256" key="4">
    <source>
        <dbReference type="ARBA" id="ARBA00022614"/>
    </source>
</evidence>
<name>A0AA88U827_9ASTE</name>
<dbReference type="GO" id="GO:0005886">
    <property type="term" value="C:plasma membrane"/>
    <property type="evidence" value="ECO:0007669"/>
    <property type="project" value="UniProtKB-SubCell"/>
</dbReference>
<keyword evidence="10" id="KW-0325">Glycoprotein</keyword>
<keyword evidence="12" id="KW-1185">Reference proteome</keyword>
<keyword evidence="7" id="KW-1133">Transmembrane helix</keyword>
<evidence type="ECO:0000256" key="10">
    <source>
        <dbReference type="ARBA" id="ARBA00023180"/>
    </source>
</evidence>
<organism evidence="11 12">
    <name type="scientific">Escallonia rubra</name>
    <dbReference type="NCBI Taxonomy" id="112253"/>
    <lineage>
        <taxon>Eukaryota</taxon>
        <taxon>Viridiplantae</taxon>
        <taxon>Streptophyta</taxon>
        <taxon>Embryophyta</taxon>
        <taxon>Tracheophyta</taxon>
        <taxon>Spermatophyta</taxon>
        <taxon>Magnoliopsida</taxon>
        <taxon>eudicotyledons</taxon>
        <taxon>Gunneridae</taxon>
        <taxon>Pentapetalae</taxon>
        <taxon>asterids</taxon>
        <taxon>campanulids</taxon>
        <taxon>Escalloniales</taxon>
        <taxon>Escalloniaceae</taxon>
        <taxon>Escallonia</taxon>
    </lineage>
</organism>
<keyword evidence="8" id="KW-0472">Membrane</keyword>
<comment type="similarity">
    <text evidence="2">Belongs to the RLP family.</text>
</comment>
<dbReference type="InterPro" id="IPR032675">
    <property type="entry name" value="LRR_dom_sf"/>
</dbReference>
<dbReference type="InterPro" id="IPR001611">
    <property type="entry name" value="Leu-rich_rpt"/>
</dbReference>
<keyword evidence="9" id="KW-0675">Receptor</keyword>
<dbReference type="SUPFAM" id="SSF52058">
    <property type="entry name" value="L domain-like"/>
    <property type="match status" value="1"/>
</dbReference>
<evidence type="ECO:0000313" key="11">
    <source>
        <dbReference type="EMBL" id="KAK2972166.1"/>
    </source>
</evidence>
<dbReference type="EMBL" id="JAVXUO010002534">
    <property type="protein sequence ID" value="KAK2972166.1"/>
    <property type="molecule type" value="Genomic_DNA"/>
</dbReference>
<evidence type="ECO:0000256" key="1">
    <source>
        <dbReference type="ARBA" id="ARBA00004251"/>
    </source>
</evidence>
<dbReference type="Gene3D" id="3.80.10.10">
    <property type="entry name" value="Ribonuclease Inhibitor"/>
    <property type="match status" value="1"/>
</dbReference>
<accession>A0AA88U827</accession>
<dbReference type="Pfam" id="PF00560">
    <property type="entry name" value="LRR_1"/>
    <property type="match status" value="1"/>
</dbReference>
<keyword evidence="4" id="KW-0433">Leucine-rich repeat</keyword>
<dbReference type="AlphaFoldDB" id="A0AA88U827"/>